<dbReference type="InterPro" id="IPR006419">
    <property type="entry name" value="NMN_transpt_PnuC"/>
</dbReference>
<feature type="transmembrane region" description="Helical" evidence="10">
    <location>
        <begin position="136"/>
        <end position="152"/>
    </location>
</feature>
<evidence type="ECO:0000256" key="7">
    <source>
        <dbReference type="ARBA" id="ARBA00022692"/>
    </source>
</evidence>
<evidence type="ECO:0000256" key="4">
    <source>
        <dbReference type="ARBA" id="ARBA00017522"/>
    </source>
</evidence>
<comment type="similarity">
    <text evidence="3">Belongs to the nicotinamide ribonucleoside (NR) uptake permease (TC 4.B.1) family.</text>
</comment>
<evidence type="ECO:0000313" key="11">
    <source>
        <dbReference type="EMBL" id="TLX21748.1"/>
    </source>
</evidence>
<dbReference type="Pfam" id="PF04973">
    <property type="entry name" value="NMN_transporter"/>
    <property type="match status" value="1"/>
</dbReference>
<proteinExistence type="inferred from homology"/>
<feature type="transmembrane region" description="Helical" evidence="10">
    <location>
        <begin position="112"/>
        <end position="129"/>
    </location>
</feature>
<feature type="transmembrane region" description="Helical" evidence="10">
    <location>
        <begin position="158"/>
        <end position="176"/>
    </location>
</feature>
<dbReference type="Proteomes" id="UP000308508">
    <property type="component" value="Unassembled WGS sequence"/>
</dbReference>
<keyword evidence="6" id="KW-1003">Cell membrane</keyword>
<evidence type="ECO:0000256" key="6">
    <source>
        <dbReference type="ARBA" id="ARBA00022475"/>
    </source>
</evidence>
<keyword evidence="8 10" id="KW-1133">Transmembrane helix</keyword>
<feature type="transmembrane region" description="Helical" evidence="10">
    <location>
        <begin position="25"/>
        <end position="44"/>
    </location>
</feature>
<dbReference type="NCBIfam" id="TIGR01528">
    <property type="entry name" value="NMN_trans_PnuC"/>
    <property type="match status" value="1"/>
</dbReference>
<dbReference type="AlphaFoldDB" id="A0A5R9PG72"/>
<evidence type="ECO:0000256" key="9">
    <source>
        <dbReference type="ARBA" id="ARBA00023136"/>
    </source>
</evidence>
<evidence type="ECO:0000256" key="8">
    <source>
        <dbReference type="ARBA" id="ARBA00022989"/>
    </source>
</evidence>
<dbReference type="STRING" id="1123377.GCA_000423885_02224"/>
<keyword evidence="12" id="KW-1185">Reference proteome</keyword>
<feature type="transmembrane region" description="Helical" evidence="10">
    <location>
        <begin position="89"/>
        <end position="106"/>
    </location>
</feature>
<comment type="caution">
    <text evidence="11">The sequence shown here is derived from an EMBL/GenBank/DDBJ whole genome shotgun (WGS) entry which is preliminary data.</text>
</comment>
<comment type="subcellular location">
    <subcellularLocation>
        <location evidence="2">Cell membrane</location>
        <topology evidence="2">Multi-pass membrane protein</topology>
    </subcellularLocation>
</comment>
<evidence type="ECO:0000256" key="5">
    <source>
        <dbReference type="ARBA" id="ARBA00022448"/>
    </source>
</evidence>
<keyword evidence="7 10" id="KW-0812">Transmembrane</keyword>
<dbReference type="GO" id="GO:0005886">
    <property type="term" value="C:plasma membrane"/>
    <property type="evidence" value="ECO:0007669"/>
    <property type="project" value="UniProtKB-SubCell"/>
</dbReference>
<reference evidence="11 12" key="1">
    <citation type="submission" date="2019-04" db="EMBL/GenBank/DDBJ databases">
        <authorList>
            <person name="Grouzdev D.S."/>
            <person name="Nazina T.N."/>
        </authorList>
    </citation>
    <scope>NUCLEOTIDE SEQUENCE [LARGE SCALE GENOMIC DNA]</scope>
    <source>
        <strain evidence="11 12">SHC 3-19</strain>
    </source>
</reference>
<keyword evidence="5" id="KW-0813">Transport</keyword>
<comment type="function">
    <text evidence="1">Required for nicotinamide riboside transport across the inner membrane.</text>
</comment>
<dbReference type="GO" id="GO:0034257">
    <property type="term" value="F:nicotinamide riboside transmembrane transporter activity"/>
    <property type="evidence" value="ECO:0007669"/>
    <property type="project" value="InterPro"/>
</dbReference>
<accession>A0A5R9PG72</accession>
<protein>
    <recommendedName>
        <fullName evidence="4">Nicotinamide riboside transporter PnuC</fullName>
    </recommendedName>
</protein>
<gene>
    <name evidence="11" type="ORF">E5S66_08325</name>
</gene>
<keyword evidence="9 10" id="KW-0472">Membrane</keyword>
<evidence type="ECO:0000313" key="12">
    <source>
        <dbReference type="Proteomes" id="UP000308508"/>
    </source>
</evidence>
<feature type="transmembrane region" description="Helical" evidence="10">
    <location>
        <begin position="50"/>
        <end position="68"/>
    </location>
</feature>
<name>A0A5R9PG72_9GAMM</name>
<evidence type="ECO:0000256" key="3">
    <source>
        <dbReference type="ARBA" id="ARBA00006669"/>
    </source>
</evidence>
<evidence type="ECO:0000256" key="2">
    <source>
        <dbReference type="ARBA" id="ARBA00004651"/>
    </source>
</evidence>
<evidence type="ECO:0000256" key="10">
    <source>
        <dbReference type="SAM" id="Phobius"/>
    </source>
</evidence>
<dbReference type="PANTHER" id="PTHR36122:SF2">
    <property type="entry name" value="NICOTINAMIDE RIBOSIDE TRANSPORTER PNUC"/>
    <property type="match status" value="1"/>
</dbReference>
<dbReference type="EMBL" id="SROY01000003">
    <property type="protein sequence ID" value="TLX21748.1"/>
    <property type="molecule type" value="Genomic_DNA"/>
</dbReference>
<evidence type="ECO:0000256" key="1">
    <source>
        <dbReference type="ARBA" id="ARBA00002672"/>
    </source>
</evidence>
<dbReference type="PANTHER" id="PTHR36122">
    <property type="entry name" value="NICOTINAMIDE RIBOSIDE TRANSPORTER PNUC"/>
    <property type="match status" value="1"/>
</dbReference>
<sequence length="197" mass="21895">MTFHETAAAVLSASAVWLTTRRSPWCFPVGLLSVSVYIWVYAGARLYSEVLLQCFWVVMLVAGWLRWLRNLDATGHVRVASLDARSAGIHLLAGLAGGLALGYTMHTYTNAALPWLDAMLTAFSLVGQFWQNRRHIAAWWMWIAVDVIYIGMFANKQLFVTAVLYVGFVGLAAKGLRDWRRAALQQTRSDTAQVASG</sequence>
<organism evidence="11 12">
    <name type="scientific">Thermomonas fusca</name>
    <dbReference type="NCBI Taxonomy" id="215690"/>
    <lineage>
        <taxon>Bacteria</taxon>
        <taxon>Pseudomonadati</taxon>
        <taxon>Pseudomonadota</taxon>
        <taxon>Gammaproteobacteria</taxon>
        <taxon>Lysobacterales</taxon>
        <taxon>Lysobacteraceae</taxon>
        <taxon>Thermomonas</taxon>
    </lineage>
</organism>